<dbReference type="HOGENOM" id="CLU_179940_0_0_11"/>
<evidence type="ECO:0000313" key="2">
    <source>
        <dbReference type="EMBL" id="CCM64021.1"/>
    </source>
</evidence>
<dbReference type="RefSeq" id="WP_012227509.1">
    <property type="nucleotide sequence ID" value="NZ_HG422565.1"/>
</dbReference>
<evidence type="ECO:0000259" key="1">
    <source>
        <dbReference type="Pfam" id="PF01402"/>
    </source>
</evidence>
<dbReference type="STRING" id="1229780.BN381_330006"/>
<organism evidence="2 3">
    <name type="scientific">Candidatus Neomicrothrix parvicella RN1</name>
    <dbReference type="NCBI Taxonomy" id="1229780"/>
    <lineage>
        <taxon>Bacteria</taxon>
        <taxon>Bacillati</taxon>
        <taxon>Actinomycetota</taxon>
        <taxon>Acidimicrobiia</taxon>
        <taxon>Acidimicrobiales</taxon>
        <taxon>Microthrixaceae</taxon>
        <taxon>Candidatus Neomicrothrix</taxon>
    </lineage>
</organism>
<sequence length="94" mass="10382">MTDRNYGHTESGAPITDQMIERLADEAEAGFDVDEILARRGKRGRPRLGSAPSTVESVRLDPQLKQRLATRAKDEGVPVSEVIREALRQHLSAS</sequence>
<dbReference type="Pfam" id="PF01402">
    <property type="entry name" value="RHH_1"/>
    <property type="match status" value="1"/>
</dbReference>
<dbReference type="eggNOG" id="ENOG50332Z5">
    <property type="taxonomic scope" value="Bacteria"/>
</dbReference>
<dbReference type="AlphaFoldDB" id="R4Z3Y9"/>
<proteinExistence type="predicted"/>
<dbReference type="CDD" id="cd21631">
    <property type="entry name" value="RHH_CopG_NikR-like"/>
    <property type="match status" value="1"/>
</dbReference>
<evidence type="ECO:0000313" key="3">
    <source>
        <dbReference type="Proteomes" id="UP000018291"/>
    </source>
</evidence>
<dbReference type="Proteomes" id="UP000018291">
    <property type="component" value="Unassembled WGS sequence"/>
</dbReference>
<dbReference type="InterPro" id="IPR010985">
    <property type="entry name" value="Ribbon_hlx_hlx"/>
</dbReference>
<dbReference type="EMBL" id="CANL01000027">
    <property type="protein sequence ID" value="CCM64021.1"/>
    <property type="molecule type" value="Genomic_DNA"/>
</dbReference>
<name>R4Z3Y9_9ACTN</name>
<accession>R4Z3Y9</accession>
<dbReference type="SUPFAM" id="SSF47598">
    <property type="entry name" value="Ribbon-helix-helix"/>
    <property type="match status" value="1"/>
</dbReference>
<feature type="domain" description="Ribbon-helix-helix protein CopG" evidence="1">
    <location>
        <begin position="57"/>
        <end position="91"/>
    </location>
</feature>
<keyword evidence="3" id="KW-1185">Reference proteome</keyword>
<reference evidence="2 3" key="1">
    <citation type="journal article" date="2013" name="ISME J.">
        <title>Metabolic model for the filamentous 'Candidatus Microthrix parvicella' based on genomic and metagenomic analyses.</title>
        <authorList>
            <person name="Jon McIlroy S."/>
            <person name="Kristiansen R."/>
            <person name="Albertsen M."/>
            <person name="Michael Karst S."/>
            <person name="Rossetti S."/>
            <person name="Lund Nielsen J."/>
            <person name="Tandoi V."/>
            <person name="James Seviour R."/>
            <person name="Nielsen P.H."/>
        </authorList>
    </citation>
    <scope>NUCLEOTIDE SEQUENCE [LARGE SCALE GENOMIC DNA]</scope>
    <source>
        <strain evidence="2 3">RN1</strain>
    </source>
</reference>
<dbReference type="GO" id="GO:0006355">
    <property type="term" value="P:regulation of DNA-templated transcription"/>
    <property type="evidence" value="ECO:0007669"/>
    <property type="project" value="InterPro"/>
</dbReference>
<protein>
    <recommendedName>
        <fullName evidence="1">Ribbon-helix-helix protein CopG domain-containing protein</fullName>
    </recommendedName>
</protein>
<dbReference type="OrthoDB" id="3710927at2"/>
<gene>
    <name evidence="2" type="ORF">BN381_330006</name>
</gene>
<comment type="caution">
    <text evidence="2">The sequence shown here is derived from an EMBL/GenBank/DDBJ whole genome shotgun (WGS) entry which is preliminary data.</text>
</comment>
<dbReference type="InterPro" id="IPR002145">
    <property type="entry name" value="CopG"/>
</dbReference>